<dbReference type="PROSITE" id="PS51318">
    <property type="entry name" value="TAT"/>
    <property type="match status" value="1"/>
</dbReference>
<protein>
    <submittedName>
        <fullName evidence="2">Transcriptional regulator GlxA family with amidase domain</fullName>
    </submittedName>
</protein>
<dbReference type="EMBL" id="JAGIOO010000001">
    <property type="protein sequence ID" value="MBP2477338.1"/>
    <property type="molecule type" value="Genomic_DNA"/>
</dbReference>
<dbReference type="InterPro" id="IPR052158">
    <property type="entry name" value="INH-QAR"/>
</dbReference>
<dbReference type="CDD" id="cd03139">
    <property type="entry name" value="GATase1_PfpI_2"/>
    <property type="match status" value="1"/>
</dbReference>
<reference evidence="2 3" key="1">
    <citation type="submission" date="2021-03" db="EMBL/GenBank/DDBJ databases">
        <title>Sequencing the genomes of 1000 actinobacteria strains.</title>
        <authorList>
            <person name="Klenk H.-P."/>
        </authorList>
    </citation>
    <scope>NUCLEOTIDE SEQUENCE [LARGE SCALE GENOMIC DNA]</scope>
    <source>
        <strain evidence="2 3">DSM 44580</strain>
    </source>
</reference>
<proteinExistence type="predicted"/>
<keyword evidence="3" id="KW-1185">Reference proteome</keyword>
<dbReference type="Pfam" id="PF01965">
    <property type="entry name" value="DJ-1_PfpI"/>
    <property type="match status" value="1"/>
</dbReference>
<dbReference type="InterPro" id="IPR002818">
    <property type="entry name" value="DJ-1/PfpI"/>
</dbReference>
<evidence type="ECO:0000313" key="3">
    <source>
        <dbReference type="Proteomes" id="UP001519363"/>
    </source>
</evidence>
<dbReference type="RefSeq" id="WP_245372913.1">
    <property type="nucleotide sequence ID" value="NZ_JAGIOO010000001.1"/>
</dbReference>
<evidence type="ECO:0000259" key="1">
    <source>
        <dbReference type="Pfam" id="PF01965"/>
    </source>
</evidence>
<dbReference type="PANTHER" id="PTHR43130">
    <property type="entry name" value="ARAC-FAMILY TRANSCRIPTIONAL REGULATOR"/>
    <property type="match status" value="1"/>
</dbReference>
<evidence type="ECO:0000313" key="2">
    <source>
        <dbReference type="EMBL" id="MBP2477338.1"/>
    </source>
</evidence>
<dbReference type="SUPFAM" id="SSF52317">
    <property type="entry name" value="Class I glutamine amidotransferase-like"/>
    <property type="match status" value="1"/>
</dbReference>
<sequence>MGDFNGFLPAPRPRLDRRTLLRSATAAAGLLTANSLLPAPPGVWPPGDGVRIAFLGFTGMTVLDLVGPWQVIRVADGKARMHVLAADRGDIQSDSGMTIGATATLADTPGADVIVVAGAANPFPALRDRRNVDWLREHGPRARYLASVCTGALLLAEAGLLTGRPATTHWAFRDELAARGALVRTERVVRDGSVITSAGVSAGMDMALHLSALLWGEQSALSAQTLIEYAPEPPFRGGSPENLPPRLEEELRTAMRGHVAKARAGEGQAR</sequence>
<dbReference type="Gene3D" id="3.40.50.880">
    <property type="match status" value="1"/>
</dbReference>
<dbReference type="InterPro" id="IPR029062">
    <property type="entry name" value="Class_I_gatase-like"/>
</dbReference>
<accession>A0ABS5AL98</accession>
<dbReference type="Proteomes" id="UP001519363">
    <property type="component" value="Unassembled WGS sequence"/>
</dbReference>
<organism evidence="2 3">
    <name type="scientific">Crossiella equi</name>
    <dbReference type="NCBI Taxonomy" id="130796"/>
    <lineage>
        <taxon>Bacteria</taxon>
        <taxon>Bacillati</taxon>
        <taxon>Actinomycetota</taxon>
        <taxon>Actinomycetes</taxon>
        <taxon>Pseudonocardiales</taxon>
        <taxon>Pseudonocardiaceae</taxon>
        <taxon>Crossiella</taxon>
    </lineage>
</organism>
<name>A0ABS5AL98_9PSEU</name>
<dbReference type="InterPro" id="IPR006311">
    <property type="entry name" value="TAT_signal"/>
</dbReference>
<dbReference type="PANTHER" id="PTHR43130:SF2">
    <property type="entry name" value="DJ-1_PFPI DOMAIN-CONTAINING PROTEIN"/>
    <property type="match status" value="1"/>
</dbReference>
<feature type="domain" description="DJ-1/PfpI" evidence="1">
    <location>
        <begin position="51"/>
        <end position="210"/>
    </location>
</feature>
<gene>
    <name evidence="2" type="ORF">JOF53_006210</name>
</gene>
<comment type="caution">
    <text evidence="2">The sequence shown here is derived from an EMBL/GenBank/DDBJ whole genome shotgun (WGS) entry which is preliminary data.</text>
</comment>